<feature type="binding site" evidence="17">
    <location>
        <begin position="398"/>
        <end position="401"/>
    </location>
    <ligand>
        <name>FAD</name>
        <dbReference type="ChEBI" id="CHEBI:57692"/>
    </ligand>
</feature>
<dbReference type="CDD" id="cd06184">
    <property type="entry name" value="flavohem_like_fad_nad_binding"/>
    <property type="match status" value="1"/>
</dbReference>
<dbReference type="NCBIfam" id="NF009805">
    <property type="entry name" value="PRK13289.1"/>
    <property type="match status" value="1"/>
</dbReference>
<dbReference type="InterPro" id="IPR008333">
    <property type="entry name" value="Cbr1-like_FAD-bd_dom"/>
</dbReference>
<keyword evidence="8 17" id="KW-0479">Metal-binding</keyword>
<evidence type="ECO:0000256" key="17">
    <source>
        <dbReference type="HAMAP-Rule" id="MF_01252"/>
    </source>
</evidence>
<evidence type="ECO:0000256" key="5">
    <source>
        <dbReference type="ARBA" id="ARBA00022617"/>
    </source>
</evidence>
<sequence length="406" mass="45311">MLSDVIRQQVKATAPILKEHGVVLTTHFYQRMFLHNPELKNIFNQGHQHGGQQQQALAMAVAAYAEHIDEPSVLLPVLERVANKHVSLGIRAEHYPIVGQHLLASIREVLGEETASDSLLNAWGAAYQQLADLLIRLEGNMYHSAATQEGGWSGLRPFRVMDKQIESAEITSFYLQPTDGGKLPKFHPGQYVTVQTYIPSLGLTQPRQYSLSDAPGKETFRISVKREDAINMRPAGTVSNLLHNTINVGDILQLTPPAGDFVLHEERDTPVVLISAGVGQTPMMAMLQHLLTSKSLRKVGYIHAARNGKVHAFKQELRKLANAHDNLKTVLFYEQPDTQDIIGLDYDYTGRIDEDAILLRIYQENADYYLCGPVGFMQQQRQQLQAIGVDSSRIHMEVFGSNAMSN</sequence>
<evidence type="ECO:0000256" key="8">
    <source>
        <dbReference type="ARBA" id="ARBA00022723"/>
    </source>
</evidence>
<feature type="binding site" evidence="17">
    <location>
        <begin position="277"/>
        <end position="282"/>
    </location>
    <ligand>
        <name>NADP(+)</name>
        <dbReference type="ChEBI" id="CHEBI:58349"/>
    </ligand>
</feature>
<accession>A0ABX8Z214</accession>
<dbReference type="Gene3D" id="2.40.30.10">
    <property type="entry name" value="Translation factors"/>
    <property type="match status" value="1"/>
</dbReference>
<evidence type="ECO:0000259" key="19">
    <source>
        <dbReference type="PROSITE" id="PS51384"/>
    </source>
</evidence>
<evidence type="ECO:0000256" key="15">
    <source>
        <dbReference type="ARBA" id="ARBA00048649"/>
    </source>
</evidence>
<dbReference type="Gene3D" id="3.40.50.80">
    <property type="entry name" value="Nucleotide-binding domain of ferredoxin-NADP reductase (FNR) module"/>
    <property type="match status" value="1"/>
</dbReference>
<evidence type="ECO:0000313" key="21">
    <source>
        <dbReference type="Proteomes" id="UP000825679"/>
    </source>
</evidence>
<comment type="catalytic activity">
    <reaction evidence="15 17">
        <text>2 nitric oxide + NADH + 2 O2 = 2 nitrate + NAD(+) + H(+)</text>
        <dbReference type="Rhea" id="RHEA:19469"/>
        <dbReference type="ChEBI" id="CHEBI:15378"/>
        <dbReference type="ChEBI" id="CHEBI:15379"/>
        <dbReference type="ChEBI" id="CHEBI:16480"/>
        <dbReference type="ChEBI" id="CHEBI:17632"/>
        <dbReference type="ChEBI" id="CHEBI:57540"/>
        <dbReference type="ChEBI" id="CHEBI:57945"/>
        <dbReference type="EC" id="1.14.12.17"/>
    </reaction>
</comment>
<dbReference type="PANTHER" id="PTHR43396">
    <property type="entry name" value="FLAVOHEMOPROTEIN"/>
    <property type="match status" value="1"/>
</dbReference>
<evidence type="ECO:0000256" key="1">
    <source>
        <dbReference type="ARBA" id="ARBA00006401"/>
    </source>
</evidence>
<feature type="site" description="Involved in heme-bound ligand stabilization and O-O bond activation" evidence="17">
    <location>
        <position position="29"/>
    </location>
</feature>
<dbReference type="EMBL" id="CP081150">
    <property type="protein sequence ID" value="QZA76626.1"/>
    <property type="molecule type" value="Genomic_DNA"/>
</dbReference>
<name>A0ABX8Z214_9NEIS</name>
<reference evidence="20 21" key="1">
    <citation type="submission" date="2021-08" db="EMBL/GenBank/DDBJ databases">
        <title>complete genome sequencing of Deefgea sp. D25.</title>
        <authorList>
            <person name="Bae J.-W."/>
            <person name="Gim D.-H."/>
        </authorList>
    </citation>
    <scope>NUCLEOTIDE SEQUENCE [LARGE SCALE GENOMIC DNA]</scope>
    <source>
        <strain evidence="20 21">D25</strain>
    </source>
</reference>
<feature type="binding site" evidence="17">
    <location>
        <position position="191"/>
    </location>
    <ligand>
        <name>FAD</name>
        <dbReference type="ChEBI" id="CHEBI:57692"/>
    </ligand>
</feature>
<keyword evidence="13 17" id="KW-0520">NAD</keyword>
<dbReference type="EC" id="1.14.12.17" evidence="17"/>
<feature type="active site" description="Charge relay system" evidence="17">
    <location>
        <position position="95"/>
    </location>
</feature>
<dbReference type="PROSITE" id="PS01033">
    <property type="entry name" value="GLOBIN"/>
    <property type="match status" value="1"/>
</dbReference>
<evidence type="ECO:0000256" key="3">
    <source>
        <dbReference type="ARBA" id="ARBA00022448"/>
    </source>
</evidence>
<keyword evidence="5 17" id="KW-0349">Heme</keyword>
<evidence type="ECO:0000256" key="2">
    <source>
        <dbReference type="ARBA" id="ARBA00008414"/>
    </source>
</evidence>
<keyword evidence="10 17" id="KW-0521">NADP</keyword>
<dbReference type="InterPro" id="IPR009050">
    <property type="entry name" value="Globin-like_sf"/>
</dbReference>
<gene>
    <name evidence="20" type="primary">hmpA</name>
    <name evidence="17" type="synonym">hmp</name>
    <name evidence="20" type="ORF">K4H28_09810</name>
</gene>
<evidence type="ECO:0000256" key="6">
    <source>
        <dbReference type="ARBA" id="ARBA00022621"/>
    </source>
</evidence>
<keyword evidence="3 17" id="KW-0813">Transport</keyword>
<evidence type="ECO:0000256" key="12">
    <source>
        <dbReference type="ARBA" id="ARBA00023004"/>
    </source>
</evidence>
<dbReference type="Gene3D" id="1.10.490.10">
    <property type="entry name" value="Globins"/>
    <property type="match status" value="1"/>
</dbReference>
<evidence type="ECO:0000256" key="4">
    <source>
        <dbReference type="ARBA" id="ARBA00022575"/>
    </source>
</evidence>
<keyword evidence="21" id="KW-1185">Reference proteome</keyword>
<feature type="site" description="Influences the redox potential of the prosthetic heme and FAD groups" evidence="17">
    <location>
        <position position="397"/>
    </location>
</feature>
<dbReference type="InterPro" id="IPR001433">
    <property type="entry name" value="OxRdtase_FAD/NAD-bd"/>
</dbReference>
<comment type="function">
    <text evidence="14 17">Is involved in NO detoxification in an aerobic process, termed nitric oxide dioxygenase (NOD) reaction that utilizes O(2) and NAD(P)H to convert NO to nitrate, which protects the bacterium from various noxious nitrogen compounds. Therefore, plays a central role in the inducible response to nitrosative stress.</text>
</comment>
<dbReference type="InterPro" id="IPR039261">
    <property type="entry name" value="FNR_nucleotide-bd"/>
</dbReference>
<dbReference type="Pfam" id="PF00042">
    <property type="entry name" value="Globin"/>
    <property type="match status" value="1"/>
</dbReference>
<keyword evidence="9 17" id="KW-0274">FAD</keyword>
<dbReference type="PROSITE" id="PS51384">
    <property type="entry name" value="FAD_FR"/>
    <property type="match status" value="1"/>
</dbReference>
<comment type="catalytic activity">
    <reaction evidence="16 17">
        <text>2 nitric oxide + NADPH + 2 O2 = 2 nitrate + NADP(+) + H(+)</text>
        <dbReference type="Rhea" id="RHEA:19465"/>
        <dbReference type="ChEBI" id="CHEBI:15378"/>
        <dbReference type="ChEBI" id="CHEBI:15379"/>
        <dbReference type="ChEBI" id="CHEBI:16480"/>
        <dbReference type="ChEBI" id="CHEBI:17632"/>
        <dbReference type="ChEBI" id="CHEBI:57783"/>
        <dbReference type="ChEBI" id="CHEBI:58349"/>
        <dbReference type="EC" id="1.14.12.17"/>
    </reaction>
</comment>
<comment type="domain">
    <text evidence="17">Consists of two distinct domains; an N-terminal heme-containing oxygen-binding domain and a C-terminal reductase domain with binding sites for FAD and NAD(P)H.</text>
</comment>
<evidence type="ECO:0000256" key="13">
    <source>
        <dbReference type="ARBA" id="ARBA00023027"/>
    </source>
</evidence>
<organism evidence="20 21">
    <name type="scientific">Deefgea tanakiae</name>
    <dbReference type="NCBI Taxonomy" id="2865840"/>
    <lineage>
        <taxon>Bacteria</taxon>
        <taxon>Pseudomonadati</taxon>
        <taxon>Pseudomonadota</taxon>
        <taxon>Betaproteobacteria</taxon>
        <taxon>Neisseriales</taxon>
        <taxon>Chitinibacteraceae</taxon>
        <taxon>Deefgea</taxon>
    </lineage>
</organism>
<feature type="binding site" evidence="17">
    <location>
        <begin position="207"/>
        <end position="210"/>
    </location>
    <ligand>
        <name>FAD</name>
        <dbReference type="ChEBI" id="CHEBI:57692"/>
    </ligand>
</feature>
<dbReference type="SUPFAM" id="SSF63380">
    <property type="entry name" value="Riboflavin synthase domain-like"/>
    <property type="match status" value="1"/>
</dbReference>
<feature type="active site" description="Charge relay system" evidence="17">
    <location>
        <position position="138"/>
    </location>
</feature>
<dbReference type="SUPFAM" id="SSF52343">
    <property type="entry name" value="Ferredoxin reductase-like, C-terminal NADP-linked domain"/>
    <property type="match status" value="1"/>
</dbReference>
<feature type="site" description="Influences the redox potential of the prosthetic heme and FAD groups" evidence="17">
    <location>
        <position position="84"/>
    </location>
</feature>
<comment type="similarity">
    <text evidence="2 17">Belongs to the globin family. Two-domain flavohemoproteins subfamily.</text>
</comment>
<feature type="domain" description="Globin" evidence="18">
    <location>
        <begin position="1"/>
        <end position="139"/>
    </location>
</feature>
<feature type="binding site" description="proximal binding residue" evidence="17">
    <location>
        <position position="85"/>
    </location>
    <ligand>
        <name>heme b</name>
        <dbReference type="ChEBI" id="CHEBI:60344"/>
    </ligand>
    <ligandPart>
        <name>Fe</name>
        <dbReference type="ChEBI" id="CHEBI:18248"/>
    </ligandPart>
</feature>
<dbReference type="PANTHER" id="PTHR43396:SF3">
    <property type="entry name" value="FLAVOHEMOPROTEIN"/>
    <property type="match status" value="1"/>
</dbReference>
<evidence type="ECO:0000256" key="10">
    <source>
        <dbReference type="ARBA" id="ARBA00022857"/>
    </source>
</evidence>
<dbReference type="InterPro" id="IPR000971">
    <property type="entry name" value="Globin"/>
</dbReference>
<dbReference type="InterPro" id="IPR023950">
    <property type="entry name" value="Hmp"/>
</dbReference>
<keyword evidence="7 17" id="KW-0285">Flavoprotein</keyword>
<feature type="region of interest" description="Reductase" evidence="17">
    <location>
        <begin position="150"/>
        <end position="406"/>
    </location>
</feature>
<keyword evidence="4 17" id="KW-0216">Detoxification</keyword>
<comment type="cofactor">
    <cofactor evidence="17">
        <name>heme b</name>
        <dbReference type="ChEBI" id="CHEBI:60344"/>
    </cofactor>
    <text evidence="17">Binds 1 heme b (iron(II)-protoporphyrin IX) group per subunit.</text>
</comment>
<evidence type="ECO:0000259" key="18">
    <source>
        <dbReference type="PROSITE" id="PS01033"/>
    </source>
</evidence>
<evidence type="ECO:0000313" key="20">
    <source>
        <dbReference type="EMBL" id="QZA76626.1"/>
    </source>
</evidence>
<evidence type="ECO:0000256" key="9">
    <source>
        <dbReference type="ARBA" id="ARBA00022827"/>
    </source>
</evidence>
<proteinExistence type="inferred from homology"/>
<dbReference type="SUPFAM" id="SSF46458">
    <property type="entry name" value="Globin-like"/>
    <property type="match status" value="1"/>
</dbReference>
<keyword evidence="6 17" id="KW-0561">Oxygen transport</keyword>
<dbReference type="HAMAP" id="MF_01252">
    <property type="entry name" value="Hmp"/>
    <property type="match status" value="1"/>
</dbReference>
<dbReference type="InterPro" id="IPR012292">
    <property type="entry name" value="Globin/Proto"/>
</dbReference>
<dbReference type="Proteomes" id="UP000825679">
    <property type="component" value="Chromosome"/>
</dbReference>
<evidence type="ECO:0000256" key="14">
    <source>
        <dbReference type="ARBA" id="ARBA00025094"/>
    </source>
</evidence>
<evidence type="ECO:0000256" key="11">
    <source>
        <dbReference type="ARBA" id="ARBA00023002"/>
    </source>
</evidence>
<evidence type="ECO:0000256" key="7">
    <source>
        <dbReference type="ARBA" id="ARBA00022630"/>
    </source>
</evidence>
<protein>
    <recommendedName>
        <fullName evidence="17">Flavohemoprotein</fullName>
    </recommendedName>
    <alternativeName>
        <fullName evidence="17">Flavohemoglobin</fullName>
    </alternativeName>
    <alternativeName>
        <fullName evidence="17">Hemoglobin-like protein</fullName>
    </alternativeName>
    <alternativeName>
        <fullName evidence="17">Nitric oxide dioxygenase</fullName>
        <shortName evidence="17">NO oxygenase</shortName>
        <shortName evidence="17">NOD</shortName>
        <ecNumber evidence="17">1.14.12.17</ecNumber>
    </alternativeName>
</protein>
<comment type="cofactor">
    <cofactor evidence="17">
        <name>FAD</name>
        <dbReference type="ChEBI" id="CHEBI:57692"/>
    </cofactor>
    <text evidence="17">Binds 1 FAD per subunit.</text>
</comment>
<dbReference type="InterPro" id="IPR017938">
    <property type="entry name" value="Riboflavin_synthase-like_b-brl"/>
</dbReference>
<dbReference type="InterPro" id="IPR017927">
    <property type="entry name" value="FAD-bd_FR_type"/>
</dbReference>
<keyword evidence="11 17" id="KW-0560">Oxidoreductase</keyword>
<dbReference type="RefSeq" id="WP_221005031.1">
    <property type="nucleotide sequence ID" value="NZ_CP081150.1"/>
</dbReference>
<keyword evidence="12 17" id="KW-0408">Iron</keyword>
<dbReference type="Pfam" id="PF00175">
    <property type="entry name" value="NAD_binding_1"/>
    <property type="match status" value="1"/>
</dbReference>
<evidence type="ECO:0000256" key="16">
    <source>
        <dbReference type="ARBA" id="ARBA00049433"/>
    </source>
</evidence>
<comment type="similarity">
    <text evidence="1 17">In the C-terminal section; belongs to the flavoprotein pyridine nucleotide cytochrome reductase family.</text>
</comment>
<feature type="domain" description="FAD-binding FR-type" evidence="19">
    <location>
        <begin position="153"/>
        <end position="264"/>
    </location>
</feature>
<dbReference type="Pfam" id="PF00970">
    <property type="entry name" value="FAD_binding_6"/>
    <property type="match status" value="1"/>
</dbReference>
<dbReference type="GO" id="GO:0008941">
    <property type="term" value="F:nitric oxide dioxygenase NAD(P)H activity"/>
    <property type="evidence" value="ECO:0007669"/>
    <property type="project" value="UniProtKB-EC"/>
</dbReference>